<dbReference type="Proteomes" id="UP000503011">
    <property type="component" value="Chromosome"/>
</dbReference>
<sequence length="363" mass="39633">MTSRRSVGLRDCAPPSHGTATASNGPPAPSLAGWGLSADADLMYRCMLRFGSQTAGQLERGLGLSRQRVARGLDELLAAGAVDHGLGGGRRSTHWRPVGPERVLPALRERWHPVARLRDRTGPVHRALPHPVTLDDGIRHLPSRELTRTRLAELVGTVRHEHLAMQPERVYEAGSARSAVPMDRTLLNRGVRVRVLGALPADAEDPLLAHGRRAGEPRPEYRQTAGSPTKLIVMDRRTAFLPVSPDNLDHGYLEITDEAVVAALVALFERRWEAARTRRESPVPRMSLSGRERDLLRLLALGHTDASAARAMRLSPRTVSNTLRHLMDRLGVGNRFQLGLAAGARGLIDPPGVDPATAVEETR</sequence>
<feature type="region of interest" description="Disordered" evidence="1">
    <location>
        <begin position="1"/>
        <end position="28"/>
    </location>
</feature>
<protein>
    <recommendedName>
        <fullName evidence="2">HTH luxR-type domain-containing protein</fullName>
    </recommendedName>
</protein>
<dbReference type="EMBL" id="AP022871">
    <property type="protein sequence ID" value="BCB89941.1"/>
    <property type="molecule type" value="Genomic_DNA"/>
</dbReference>
<evidence type="ECO:0000313" key="4">
    <source>
        <dbReference type="Proteomes" id="UP000503011"/>
    </source>
</evidence>
<dbReference type="GO" id="GO:0003677">
    <property type="term" value="F:DNA binding"/>
    <property type="evidence" value="ECO:0007669"/>
    <property type="project" value="InterPro"/>
</dbReference>
<dbReference type="KEGG" id="psuu:Psuf_072540"/>
<dbReference type="PROSITE" id="PS50043">
    <property type="entry name" value="HTH_LUXR_2"/>
    <property type="match status" value="1"/>
</dbReference>
<dbReference type="InterPro" id="IPR051797">
    <property type="entry name" value="TrmB-like"/>
</dbReference>
<evidence type="ECO:0000256" key="1">
    <source>
        <dbReference type="SAM" id="MobiDB-lite"/>
    </source>
</evidence>
<gene>
    <name evidence="3" type="ORF">Psuf_072540</name>
</gene>
<feature type="domain" description="HTH luxR-type" evidence="2">
    <location>
        <begin position="281"/>
        <end position="346"/>
    </location>
</feature>
<reference evidence="3 4" key="1">
    <citation type="submission" date="2020-03" db="EMBL/GenBank/DDBJ databases">
        <title>Whole genome shotgun sequence of Phytohabitans suffuscus NBRC 105367.</title>
        <authorList>
            <person name="Komaki H."/>
            <person name="Tamura T."/>
        </authorList>
    </citation>
    <scope>NUCLEOTIDE SEQUENCE [LARGE SCALE GENOMIC DNA]</scope>
    <source>
        <strain evidence="3 4">NBRC 105367</strain>
    </source>
</reference>
<dbReference type="PANTHER" id="PTHR34293">
    <property type="entry name" value="HTH-TYPE TRANSCRIPTIONAL REGULATOR TRMBL2"/>
    <property type="match status" value="1"/>
</dbReference>
<dbReference type="InterPro" id="IPR016032">
    <property type="entry name" value="Sig_transdc_resp-reg_C-effctor"/>
</dbReference>
<evidence type="ECO:0000313" key="3">
    <source>
        <dbReference type="EMBL" id="BCB89941.1"/>
    </source>
</evidence>
<organism evidence="3 4">
    <name type="scientific">Phytohabitans suffuscus</name>
    <dbReference type="NCBI Taxonomy" id="624315"/>
    <lineage>
        <taxon>Bacteria</taxon>
        <taxon>Bacillati</taxon>
        <taxon>Actinomycetota</taxon>
        <taxon>Actinomycetes</taxon>
        <taxon>Micromonosporales</taxon>
        <taxon>Micromonosporaceae</taxon>
    </lineage>
</organism>
<dbReference type="RefSeq" id="WP_173162012.1">
    <property type="nucleotide sequence ID" value="NZ_AP022871.1"/>
</dbReference>
<feature type="region of interest" description="Disordered" evidence="1">
    <location>
        <begin position="207"/>
        <end position="226"/>
    </location>
</feature>
<evidence type="ECO:0000259" key="2">
    <source>
        <dbReference type="PROSITE" id="PS50043"/>
    </source>
</evidence>
<dbReference type="PRINTS" id="PR00038">
    <property type="entry name" value="HTHLUXR"/>
</dbReference>
<dbReference type="InterPro" id="IPR000792">
    <property type="entry name" value="Tscrpt_reg_LuxR_C"/>
</dbReference>
<name>A0A6F8YVR1_9ACTN</name>
<dbReference type="InterPro" id="IPR036390">
    <property type="entry name" value="WH_DNA-bd_sf"/>
</dbReference>
<dbReference type="PANTHER" id="PTHR34293:SF1">
    <property type="entry name" value="HTH-TYPE TRANSCRIPTIONAL REGULATOR TRMBL2"/>
    <property type="match status" value="1"/>
</dbReference>
<accession>A0A6F8YVR1</accession>
<dbReference type="SUPFAM" id="SSF46785">
    <property type="entry name" value="Winged helix' DNA-binding domain"/>
    <property type="match status" value="1"/>
</dbReference>
<dbReference type="SUPFAM" id="SSF46894">
    <property type="entry name" value="C-terminal effector domain of the bipartite response regulators"/>
    <property type="match status" value="1"/>
</dbReference>
<keyword evidence="4" id="KW-1185">Reference proteome</keyword>
<dbReference type="Pfam" id="PF00196">
    <property type="entry name" value="GerE"/>
    <property type="match status" value="1"/>
</dbReference>
<dbReference type="CDD" id="cd06170">
    <property type="entry name" value="LuxR_C_like"/>
    <property type="match status" value="1"/>
</dbReference>
<dbReference type="SMART" id="SM00421">
    <property type="entry name" value="HTH_LUXR"/>
    <property type="match status" value="1"/>
</dbReference>
<proteinExistence type="predicted"/>
<reference evidence="3 4" key="2">
    <citation type="submission" date="2020-03" db="EMBL/GenBank/DDBJ databases">
        <authorList>
            <person name="Ichikawa N."/>
            <person name="Kimura A."/>
            <person name="Kitahashi Y."/>
            <person name="Uohara A."/>
        </authorList>
    </citation>
    <scope>NUCLEOTIDE SEQUENCE [LARGE SCALE GENOMIC DNA]</scope>
    <source>
        <strain evidence="3 4">NBRC 105367</strain>
    </source>
</reference>
<dbReference type="GO" id="GO:0006355">
    <property type="term" value="P:regulation of DNA-templated transcription"/>
    <property type="evidence" value="ECO:0007669"/>
    <property type="project" value="InterPro"/>
</dbReference>
<dbReference type="InterPro" id="IPR036388">
    <property type="entry name" value="WH-like_DNA-bd_sf"/>
</dbReference>
<dbReference type="AlphaFoldDB" id="A0A6F8YVR1"/>
<dbReference type="Gene3D" id="1.10.10.10">
    <property type="entry name" value="Winged helix-like DNA-binding domain superfamily/Winged helix DNA-binding domain"/>
    <property type="match status" value="2"/>
</dbReference>